<dbReference type="Proteomes" id="UP000006329">
    <property type="component" value="Unassembled WGS sequence"/>
</dbReference>
<reference evidence="1" key="1">
    <citation type="submission" date="2012-10" db="EMBL/GenBank/DDBJ databases">
        <authorList>
            <person name="Harkins D.M."/>
            <person name="Durkin A.S."/>
            <person name="Brinkac L.M."/>
            <person name="Haft D.H."/>
            <person name="Selengut J.D."/>
            <person name="Sanka R."/>
            <person name="DePew J."/>
            <person name="Purushe J."/>
            <person name="Matthias M.A."/>
            <person name="Vinetz J.M."/>
            <person name="Sutton G.G."/>
            <person name="Nierman W.C."/>
            <person name="Fouts D.E."/>
        </authorList>
    </citation>
    <scope>NUCLEOTIDE SEQUENCE [LARGE SCALE GENOMIC DNA]</scope>
    <source>
        <strain evidence="1">MOR084</strain>
    </source>
</reference>
<gene>
    <name evidence="1" type="ORF">LEP1GSC179_1161</name>
</gene>
<sequence length="44" mass="5315">MFELLPPWTQPILPSIKMEKEKRVLTDIFMAKTTYHKAFHKNRV</sequence>
<proteinExistence type="predicted"/>
<comment type="caution">
    <text evidence="1">The sequence shown here is derived from an EMBL/GenBank/DDBJ whole genome shotgun (WGS) entry which is preliminary data.</text>
</comment>
<evidence type="ECO:0000313" key="2">
    <source>
        <dbReference type="Proteomes" id="UP000006329"/>
    </source>
</evidence>
<keyword evidence="2" id="KW-1185">Reference proteome</keyword>
<dbReference type="EMBL" id="AHON02000013">
    <property type="protein sequence ID" value="EKO35632.1"/>
    <property type="molecule type" value="Genomic_DNA"/>
</dbReference>
<accession>A0A0E2BKX4</accession>
<organism evidence="1 2">
    <name type="scientific">Leptospira santarosai str. MOR084</name>
    <dbReference type="NCBI Taxonomy" id="1049984"/>
    <lineage>
        <taxon>Bacteria</taxon>
        <taxon>Pseudomonadati</taxon>
        <taxon>Spirochaetota</taxon>
        <taxon>Spirochaetia</taxon>
        <taxon>Leptospirales</taxon>
        <taxon>Leptospiraceae</taxon>
        <taxon>Leptospira</taxon>
    </lineage>
</organism>
<dbReference type="AlphaFoldDB" id="A0A0E2BKX4"/>
<name>A0A0E2BKX4_9LEPT</name>
<evidence type="ECO:0000313" key="1">
    <source>
        <dbReference type="EMBL" id="EKO35632.1"/>
    </source>
</evidence>
<protein>
    <submittedName>
        <fullName evidence="1">Uncharacterized protein</fullName>
    </submittedName>
</protein>